<evidence type="ECO:0000313" key="4">
    <source>
        <dbReference type="Proteomes" id="UP000176846"/>
    </source>
</evidence>
<dbReference type="Gene3D" id="3.90.25.10">
    <property type="entry name" value="UDP-galactose 4-epimerase, domain 1"/>
    <property type="match status" value="1"/>
</dbReference>
<evidence type="ECO:0000259" key="2">
    <source>
        <dbReference type="Pfam" id="PF01370"/>
    </source>
</evidence>
<dbReference type="AlphaFoldDB" id="A0A1F7URF0"/>
<reference evidence="3 4" key="1">
    <citation type="journal article" date="2016" name="Nat. Commun.">
        <title>Thousands of microbial genomes shed light on interconnected biogeochemical processes in an aquifer system.</title>
        <authorList>
            <person name="Anantharaman K."/>
            <person name="Brown C.T."/>
            <person name="Hug L.A."/>
            <person name="Sharon I."/>
            <person name="Castelle C.J."/>
            <person name="Probst A.J."/>
            <person name="Thomas B.C."/>
            <person name="Singh A."/>
            <person name="Wilkins M.J."/>
            <person name="Karaoz U."/>
            <person name="Brodie E.L."/>
            <person name="Williams K.H."/>
            <person name="Hubbard S.S."/>
            <person name="Banfield J.F."/>
        </authorList>
    </citation>
    <scope>NUCLEOTIDE SEQUENCE [LARGE SCALE GENOMIC DNA]</scope>
</reference>
<sequence length="309" mass="35084">MRILITGGLGFQGSHLAEHFHKKGHEITILNTFSNRAKTLLEQFNLPWHCVWGSITDRELVEKTVRDHDVVFHLAARINVDESIKDPEAFLTTNVYGTYNVLEAVKKYDNRLIFASSCEVYGAPTEHILVNEKTELRPHSPYAASKAAADRLCFSYYKTYGINVTIVRPFNIYGERQKEGPGGAAVAIFVRKSLQNESITIFGDGSQTRDYLNIDDLVRAYDLVFQHKELAGETINFGTGKETSIKEIAEYVSKKLNTNIEYKESRLGEVKSFVAAEITKARSLGFEPRVDIWTGVNRYIEWRKQQPLA</sequence>
<protein>
    <submittedName>
        <fullName evidence="3">dTDP-glucose 4,6-dehydratase</fullName>
    </submittedName>
</protein>
<accession>A0A1F7URF0</accession>
<dbReference type="SUPFAM" id="SSF51735">
    <property type="entry name" value="NAD(P)-binding Rossmann-fold domains"/>
    <property type="match status" value="1"/>
</dbReference>
<dbReference type="PANTHER" id="PTHR43000">
    <property type="entry name" value="DTDP-D-GLUCOSE 4,6-DEHYDRATASE-RELATED"/>
    <property type="match status" value="1"/>
</dbReference>
<name>A0A1F7URF0_9BACT</name>
<feature type="domain" description="NAD-dependent epimerase/dehydratase" evidence="2">
    <location>
        <begin position="3"/>
        <end position="238"/>
    </location>
</feature>
<dbReference type="InterPro" id="IPR036291">
    <property type="entry name" value="NAD(P)-bd_dom_sf"/>
</dbReference>
<dbReference type="EMBL" id="MGEK01000039">
    <property type="protein sequence ID" value="OGL80278.1"/>
    <property type="molecule type" value="Genomic_DNA"/>
</dbReference>
<comment type="caution">
    <text evidence="3">The sequence shown here is derived from an EMBL/GenBank/DDBJ whole genome shotgun (WGS) entry which is preliminary data.</text>
</comment>
<organism evidence="3 4">
    <name type="scientific">Candidatus Uhrbacteria bacterium RIFCSPLOWO2_01_FULL_47_25</name>
    <dbReference type="NCBI Taxonomy" id="1802402"/>
    <lineage>
        <taxon>Bacteria</taxon>
        <taxon>Candidatus Uhriibacteriota</taxon>
    </lineage>
</organism>
<dbReference type="InterPro" id="IPR001509">
    <property type="entry name" value="Epimerase_deHydtase"/>
</dbReference>
<comment type="similarity">
    <text evidence="1">Belongs to the NAD(P)-dependent epimerase/dehydratase family.</text>
</comment>
<dbReference type="Gene3D" id="3.40.50.720">
    <property type="entry name" value="NAD(P)-binding Rossmann-like Domain"/>
    <property type="match status" value="1"/>
</dbReference>
<dbReference type="Proteomes" id="UP000176846">
    <property type="component" value="Unassembled WGS sequence"/>
</dbReference>
<dbReference type="Pfam" id="PF01370">
    <property type="entry name" value="Epimerase"/>
    <property type="match status" value="1"/>
</dbReference>
<evidence type="ECO:0000256" key="1">
    <source>
        <dbReference type="ARBA" id="ARBA00007637"/>
    </source>
</evidence>
<proteinExistence type="inferred from homology"/>
<evidence type="ECO:0000313" key="3">
    <source>
        <dbReference type="EMBL" id="OGL80278.1"/>
    </source>
</evidence>
<gene>
    <name evidence="3" type="ORF">A2936_02835</name>
</gene>